<dbReference type="AlphaFoldDB" id="A0A8C4NC24"/>
<reference evidence="9" key="1">
    <citation type="submission" date="2025-08" db="UniProtKB">
        <authorList>
            <consortium name="Ensembl"/>
        </authorList>
    </citation>
    <scope>IDENTIFICATION</scope>
</reference>
<proteinExistence type="inferred from homology"/>
<dbReference type="GeneTree" id="ENSGT00950000182935"/>
<feature type="transmembrane region" description="Helical" evidence="7">
    <location>
        <begin position="27"/>
        <end position="48"/>
    </location>
</feature>
<evidence type="ECO:0000259" key="8">
    <source>
        <dbReference type="PROSITE" id="PS51225"/>
    </source>
</evidence>
<dbReference type="GO" id="GO:0030672">
    <property type="term" value="C:synaptic vesicle membrane"/>
    <property type="evidence" value="ECO:0007669"/>
    <property type="project" value="TreeGrafter"/>
</dbReference>
<dbReference type="Proteomes" id="UP000694388">
    <property type="component" value="Unplaced"/>
</dbReference>
<keyword evidence="5 6" id="KW-0472">Membrane</keyword>
<evidence type="ECO:0000256" key="4">
    <source>
        <dbReference type="ARBA" id="ARBA00022989"/>
    </source>
</evidence>
<evidence type="ECO:0000256" key="3">
    <source>
        <dbReference type="ARBA" id="ARBA00022692"/>
    </source>
</evidence>
<dbReference type="GO" id="GO:0031594">
    <property type="term" value="C:neuromuscular junction"/>
    <property type="evidence" value="ECO:0007669"/>
    <property type="project" value="TreeGrafter"/>
</dbReference>
<dbReference type="PANTHER" id="PTHR10838">
    <property type="entry name" value="SYNAPTOGYRIN"/>
    <property type="match status" value="1"/>
</dbReference>
<comment type="subcellular location">
    <subcellularLocation>
        <location evidence="1">Membrane</location>
        <topology evidence="1">Multi-pass membrane protein</topology>
    </subcellularLocation>
</comment>
<evidence type="ECO:0000256" key="1">
    <source>
        <dbReference type="ARBA" id="ARBA00004141"/>
    </source>
</evidence>
<dbReference type="Pfam" id="PF01284">
    <property type="entry name" value="MARVEL"/>
    <property type="match status" value="1"/>
</dbReference>
<comment type="similarity">
    <text evidence="2">Belongs to the synaptogyrin family.</text>
</comment>
<evidence type="ECO:0000256" key="7">
    <source>
        <dbReference type="SAM" id="Phobius"/>
    </source>
</evidence>
<evidence type="ECO:0000256" key="2">
    <source>
        <dbReference type="ARBA" id="ARBA00010252"/>
    </source>
</evidence>
<evidence type="ECO:0000313" key="10">
    <source>
        <dbReference type="Proteomes" id="UP000694388"/>
    </source>
</evidence>
<reference evidence="9" key="2">
    <citation type="submission" date="2025-09" db="UniProtKB">
        <authorList>
            <consortium name="Ensembl"/>
        </authorList>
    </citation>
    <scope>IDENTIFICATION</scope>
</reference>
<evidence type="ECO:0000256" key="6">
    <source>
        <dbReference type="PROSITE-ProRule" id="PRU00581"/>
    </source>
</evidence>
<feature type="domain" description="MARVEL" evidence="8">
    <location>
        <begin position="21"/>
        <end position="160"/>
    </location>
</feature>
<dbReference type="PROSITE" id="PS51225">
    <property type="entry name" value="MARVEL"/>
    <property type="match status" value="1"/>
</dbReference>
<keyword evidence="4 7" id="KW-1133">Transmembrane helix</keyword>
<dbReference type="PANTHER" id="PTHR10838:SF20">
    <property type="entry name" value="SYNAPTOGYRIN"/>
    <property type="match status" value="1"/>
</dbReference>
<sequence>MEDQSGVGLLRTGGALDVLDVLKRPFGVLRVVAWVFAIVVFACISNGARCAFGNDSTCSFGVVVGVFAFLAAMAFTVLEAWSPHMTSLHTQKNIMFAELLFSGIWTFLWFICFCVLTDNWRRQDQKYSYLGDCARAAIIFSFFSIFVWALLAFKAFKRYQTSNSYESYSDPNSGPYSTGNATESGDAFHSSPFSVPAGAQEGYHIPSY</sequence>
<keyword evidence="3 6" id="KW-0812">Transmembrane</keyword>
<dbReference type="InterPro" id="IPR016579">
    <property type="entry name" value="Synaptogyrin"/>
</dbReference>
<evidence type="ECO:0000256" key="5">
    <source>
        <dbReference type="ARBA" id="ARBA00023136"/>
    </source>
</evidence>
<protein>
    <submittedName>
        <fullName evidence="9">Synaptogyrin 2b</fullName>
    </submittedName>
</protein>
<feature type="transmembrane region" description="Helical" evidence="7">
    <location>
        <begin position="137"/>
        <end position="156"/>
    </location>
</feature>
<name>A0A8C4NC24_EPTBU</name>
<dbReference type="InterPro" id="IPR008253">
    <property type="entry name" value="Marvel"/>
</dbReference>
<evidence type="ECO:0000313" key="9">
    <source>
        <dbReference type="Ensembl" id="ENSEBUP00000004695.1"/>
    </source>
</evidence>
<accession>A0A8C4NC24</accession>
<feature type="transmembrane region" description="Helical" evidence="7">
    <location>
        <begin position="60"/>
        <end position="82"/>
    </location>
</feature>
<organism evidence="9 10">
    <name type="scientific">Eptatretus burgeri</name>
    <name type="common">Inshore hagfish</name>
    <dbReference type="NCBI Taxonomy" id="7764"/>
    <lineage>
        <taxon>Eukaryota</taxon>
        <taxon>Metazoa</taxon>
        <taxon>Chordata</taxon>
        <taxon>Craniata</taxon>
        <taxon>Vertebrata</taxon>
        <taxon>Cyclostomata</taxon>
        <taxon>Myxini</taxon>
        <taxon>Myxiniformes</taxon>
        <taxon>Myxinidae</taxon>
        <taxon>Eptatretinae</taxon>
        <taxon>Eptatretus</taxon>
    </lineage>
</organism>
<feature type="transmembrane region" description="Helical" evidence="7">
    <location>
        <begin position="94"/>
        <end position="116"/>
    </location>
</feature>
<dbReference type="Ensembl" id="ENSEBUT00000005133.1">
    <property type="protein sequence ID" value="ENSEBUP00000004695.1"/>
    <property type="gene ID" value="ENSEBUG00000003279.1"/>
</dbReference>
<keyword evidence="10" id="KW-1185">Reference proteome</keyword>